<dbReference type="PANTHER" id="PTHR36113:SF3">
    <property type="entry name" value="SLL5075 PROTEIN"/>
    <property type="match status" value="1"/>
</dbReference>
<accession>A0A2T3W455</accession>
<feature type="domain" description="VOC" evidence="1">
    <location>
        <begin position="6"/>
        <end position="127"/>
    </location>
</feature>
<dbReference type="Gene3D" id="3.10.180.10">
    <property type="entry name" value="2,3-Dihydroxybiphenyl 1,2-Dioxygenase, domain 1"/>
    <property type="match status" value="1"/>
</dbReference>
<dbReference type="CDD" id="cd06587">
    <property type="entry name" value="VOC"/>
    <property type="match status" value="1"/>
</dbReference>
<dbReference type="SUPFAM" id="SSF54593">
    <property type="entry name" value="Glyoxalase/Bleomycin resistance protein/Dihydroxybiphenyl dioxygenase"/>
    <property type="match status" value="1"/>
</dbReference>
<dbReference type="Proteomes" id="UP000240317">
    <property type="component" value="Unassembled WGS sequence"/>
</dbReference>
<dbReference type="InterPro" id="IPR004360">
    <property type="entry name" value="Glyas_Fos-R_dOase_dom"/>
</dbReference>
<dbReference type="Pfam" id="PF00903">
    <property type="entry name" value="Glyoxalase"/>
    <property type="match status" value="1"/>
</dbReference>
<protein>
    <recommendedName>
        <fullName evidence="1">VOC domain-containing protein</fullName>
    </recommendedName>
</protein>
<reference evidence="2 3" key="1">
    <citation type="submission" date="2018-03" db="EMBL/GenBank/DDBJ databases">
        <title>Draft genome of Deinococcus sp. OD32.</title>
        <authorList>
            <person name="Wang X.-P."/>
            <person name="Du Z.-J."/>
        </authorList>
    </citation>
    <scope>NUCLEOTIDE SEQUENCE [LARGE SCALE GENOMIC DNA]</scope>
    <source>
        <strain evidence="2 3">OD32</strain>
    </source>
</reference>
<comment type="caution">
    <text evidence="2">The sequence shown here is derived from an EMBL/GenBank/DDBJ whole genome shotgun (WGS) entry which is preliminary data.</text>
</comment>
<dbReference type="PANTHER" id="PTHR36113">
    <property type="entry name" value="LYASE, PUTATIVE-RELATED-RELATED"/>
    <property type="match status" value="1"/>
</dbReference>
<dbReference type="InterPro" id="IPR051332">
    <property type="entry name" value="Fosfomycin_Res_Enzymes"/>
</dbReference>
<evidence type="ECO:0000259" key="1">
    <source>
        <dbReference type="PROSITE" id="PS51819"/>
    </source>
</evidence>
<dbReference type="InterPro" id="IPR037523">
    <property type="entry name" value="VOC_core"/>
</dbReference>
<evidence type="ECO:0000313" key="3">
    <source>
        <dbReference type="Proteomes" id="UP000240317"/>
    </source>
</evidence>
<dbReference type="RefSeq" id="WP_107139388.1">
    <property type="nucleotide sequence ID" value="NZ_PYSV01000026.1"/>
</dbReference>
<dbReference type="OrthoDB" id="192739at2"/>
<dbReference type="PROSITE" id="PS51819">
    <property type="entry name" value="VOC"/>
    <property type="match status" value="1"/>
</dbReference>
<dbReference type="InterPro" id="IPR029068">
    <property type="entry name" value="Glyas_Bleomycin-R_OHBP_Dase"/>
</dbReference>
<organism evidence="2 3">
    <name type="scientific">Deinococcus arcticus</name>
    <dbReference type="NCBI Taxonomy" id="2136176"/>
    <lineage>
        <taxon>Bacteria</taxon>
        <taxon>Thermotogati</taxon>
        <taxon>Deinococcota</taxon>
        <taxon>Deinococci</taxon>
        <taxon>Deinococcales</taxon>
        <taxon>Deinococcaceae</taxon>
        <taxon>Deinococcus</taxon>
    </lineage>
</organism>
<dbReference type="AlphaFoldDB" id="A0A2T3W455"/>
<keyword evidence="3" id="KW-1185">Reference proteome</keyword>
<sequence length="132" mass="15118">MNKVTHMDHVQMMVGNLEDAVAFYQKHFDFQIRQMGNRMGDRWTILKAGDSPVCLALVEDTEGVKEKVSGARLFHYGLVVDDFEGTYWNLHQEGVRLDPPNGYIEYEGSRSFYFFDLNGHKVEVSEHVCGGL</sequence>
<proteinExistence type="predicted"/>
<name>A0A2T3W455_9DEIO</name>
<evidence type="ECO:0000313" key="2">
    <source>
        <dbReference type="EMBL" id="PTA66543.1"/>
    </source>
</evidence>
<gene>
    <name evidence="2" type="ORF">C8263_17295</name>
</gene>
<dbReference type="EMBL" id="PYSV01000026">
    <property type="protein sequence ID" value="PTA66543.1"/>
    <property type="molecule type" value="Genomic_DNA"/>
</dbReference>